<dbReference type="InterPro" id="IPR011990">
    <property type="entry name" value="TPR-like_helical_dom_sf"/>
</dbReference>
<feature type="signal peptide" evidence="1">
    <location>
        <begin position="1"/>
        <end position="28"/>
    </location>
</feature>
<protein>
    <recommendedName>
        <fullName evidence="4">Tetratricopeptide repeat protein</fullName>
    </recommendedName>
</protein>
<dbReference type="Proteomes" id="UP001319883">
    <property type="component" value="Unassembled WGS sequence"/>
</dbReference>
<dbReference type="EMBL" id="JAGXFD010000001">
    <property type="protein sequence ID" value="MBZ9568666.1"/>
    <property type="molecule type" value="Genomic_DNA"/>
</dbReference>
<evidence type="ECO:0000256" key="1">
    <source>
        <dbReference type="SAM" id="SignalP"/>
    </source>
</evidence>
<dbReference type="Gene3D" id="1.25.40.10">
    <property type="entry name" value="Tetratricopeptide repeat domain"/>
    <property type="match status" value="1"/>
</dbReference>
<name>A0ABS7X197_9GAMM</name>
<dbReference type="SUPFAM" id="SSF48452">
    <property type="entry name" value="TPR-like"/>
    <property type="match status" value="1"/>
</dbReference>
<evidence type="ECO:0008006" key="4">
    <source>
        <dbReference type="Google" id="ProtNLM"/>
    </source>
</evidence>
<gene>
    <name evidence="2" type="ORF">KGQ91_13395</name>
</gene>
<keyword evidence="1" id="KW-0732">Signal</keyword>
<evidence type="ECO:0000313" key="3">
    <source>
        <dbReference type="Proteomes" id="UP001319883"/>
    </source>
</evidence>
<comment type="caution">
    <text evidence="2">The sequence shown here is derived from an EMBL/GenBank/DDBJ whole genome shotgun (WGS) entry which is preliminary data.</text>
</comment>
<sequence length="413" mass="44475">MKAIMGARTSRVAWLLGICLLVPCAGEAAPALRSDMVASLERLQARLGDGDPAVLAREAEAAAERLAGGNAADRWARALFLQIAATAEVERGNDVRAAALFAEARGIDGVESRYRRRWLHQEARLRLRAGQTEQGAALLKRWLESGEGAADDAWLMAQARADLDQWAAAAQWVDRARQASGVLPERWQSFAAAVYQRAGRNAAALAVLDVLLADDDAPADVWRRAAGLAQRLGERGRAAAILEAGRRRGVLTGETDLRRLIELHLAGGTPARAAEQLDAALARGRLPDDLDNRRLLARAWSAARAHDKALVAWREVAERSGRADDWRRLGELAYGWGRRQTVVEALQKAREAGDATPRDWLLTGVAAFEQGDVAAARRAFRAAREAGAAQAAAWLAALDDGQVVTTPAGAGER</sequence>
<reference evidence="2 3" key="1">
    <citation type="submission" date="2021-05" db="EMBL/GenBank/DDBJ databases">
        <title>Petroleum and Energy Research Collection (APPE): ex situ preservation of microbial diversity associated with the oil industry and exploitation of its biotechnological potential.</title>
        <authorList>
            <person name="Paixao C.T.M."/>
            <person name="Gomes M.B."/>
            <person name="Oliveira V.M."/>
        </authorList>
    </citation>
    <scope>NUCLEOTIDE SEQUENCE [LARGE SCALE GENOMIC DNA]</scope>
    <source>
        <strain evidence="2 3">LIT2</strain>
    </source>
</reference>
<evidence type="ECO:0000313" key="2">
    <source>
        <dbReference type="EMBL" id="MBZ9568666.1"/>
    </source>
</evidence>
<proteinExistence type="predicted"/>
<organism evidence="2 3">
    <name type="scientific">Modicisalibacter tunisiensis</name>
    <dbReference type="NCBI Taxonomy" id="390637"/>
    <lineage>
        <taxon>Bacteria</taxon>
        <taxon>Pseudomonadati</taxon>
        <taxon>Pseudomonadota</taxon>
        <taxon>Gammaproteobacteria</taxon>
        <taxon>Oceanospirillales</taxon>
        <taxon>Halomonadaceae</taxon>
        <taxon>Modicisalibacter</taxon>
    </lineage>
</organism>
<keyword evidence="3" id="KW-1185">Reference proteome</keyword>
<accession>A0ABS7X197</accession>
<feature type="chain" id="PRO_5045994087" description="Tetratricopeptide repeat protein" evidence="1">
    <location>
        <begin position="29"/>
        <end position="413"/>
    </location>
</feature>